<dbReference type="InterPro" id="IPR000719">
    <property type="entry name" value="Prot_kinase_dom"/>
</dbReference>
<evidence type="ECO:0000259" key="10">
    <source>
        <dbReference type="PROSITE" id="PS50011"/>
    </source>
</evidence>
<comment type="catalytic activity">
    <reaction evidence="7">
        <text>L-threonyl-[protein] + ATP = O-phospho-L-threonyl-[protein] + ADP + H(+)</text>
        <dbReference type="Rhea" id="RHEA:46608"/>
        <dbReference type="Rhea" id="RHEA-COMP:11060"/>
        <dbReference type="Rhea" id="RHEA-COMP:11605"/>
        <dbReference type="ChEBI" id="CHEBI:15378"/>
        <dbReference type="ChEBI" id="CHEBI:30013"/>
        <dbReference type="ChEBI" id="CHEBI:30616"/>
        <dbReference type="ChEBI" id="CHEBI:61977"/>
        <dbReference type="ChEBI" id="CHEBI:456216"/>
        <dbReference type="EC" id="2.7.11.1"/>
    </reaction>
</comment>
<feature type="compositionally biased region" description="Basic and acidic residues" evidence="9">
    <location>
        <begin position="479"/>
        <end position="488"/>
    </location>
</feature>
<dbReference type="AlphaFoldDB" id="A0A061IXR4"/>
<proteinExistence type="predicted"/>
<dbReference type="EC" id="2.7.11.1" evidence="1"/>
<evidence type="ECO:0000256" key="7">
    <source>
        <dbReference type="ARBA" id="ARBA00047899"/>
    </source>
</evidence>
<name>A0A061IXR4_TRYRA</name>
<evidence type="ECO:0000256" key="8">
    <source>
        <dbReference type="ARBA" id="ARBA00048679"/>
    </source>
</evidence>
<evidence type="ECO:0000256" key="3">
    <source>
        <dbReference type="ARBA" id="ARBA00022679"/>
    </source>
</evidence>
<dbReference type="Gene3D" id="1.10.510.10">
    <property type="entry name" value="Transferase(Phosphotransferase) domain 1"/>
    <property type="match status" value="1"/>
</dbReference>
<feature type="compositionally biased region" description="Polar residues" evidence="9">
    <location>
        <begin position="523"/>
        <end position="539"/>
    </location>
</feature>
<keyword evidence="5 11" id="KW-0418">Kinase</keyword>
<reference evidence="11 12" key="1">
    <citation type="submission" date="2013-07" db="EMBL/GenBank/DDBJ databases">
        <authorList>
            <person name="Stoco P.H."/>
            <person name="Wagner G."/>
            <person name="Gerber A."/>
            <person name="Zaha A."/>
            <person name="Thompson C."/>
            <person name="Bartholomeu D.C."/>
            <person name="Luckemeyer D.D."/>
            <person name="Bahia D."/>
            <person name="Loreto E."/>
            <person name="Prestes E.B."/>
            <person name="Lima F.M."/>
            <person name="Rodrigues-Luiz G."/>
            <person name="Vallejo G.A."/>
            <person name="Filho J.F."/>
            <person name="Monteiro K.M."/>
            <person name="Tyler K.M."/>
            <person name="de Almeida L.G."/>
            <person name="Ortiz M.F."/>
            <person name="Siervo M.A."/>
            <person name="de Moraes M.H."/>
            <person name="Cunha O.L."/>
            <person name="Mendonca-Neto R."/>
            <person name="Silva R."/>
            <person name="Teixeira S.M."/>
            <person name="Murta S.M."/>
            <person name="Sincero T.C."/>
            <person name="Mendes T.A."/>
            <person name="Urmenyi T.P."/>
            <person name="Silva V.G."/>
            <person name="da Rocha W.D."/>
            <person name="Andersson B."/>
            <person name="Romanha A.J."/>
            <person name="Steindel M."/>
            <person name="de Vasconcelos A.T."/>
            <person name="Grisard E.C."/>
        </authorList>
    </citation>
    <scope>NUCLEOTIDE SEQUENCE [LARGE SCALE GENOMIC DNA]</scope>
    <source>
        <strain evidence="11 12">SC58</strain>
    </source>
</reference>
<dbReference type="GO" id="GO:0005737">
    <property type="term" value="C:cytoplasm"/>
    <property type="evidence" value="ECO:0007669"/>
    <property type="project" value="TreeGrafter"/>
</dbReference>
<dbReference type="FunFam" id="1.10.510.10:FF:001563">
    <property type="entry name" value="Protein kinase, putative"/>
    <property type="match status" value="1"/>
</dbReference>
<dbReference type="InterPro" id="IPR011009">
    <property type="entry name" value="Kinase-like_dom_sf"/>
</dbReference>
<feature type="region of interest" description="Disordered" evidence="9">
    <location>
        <begin position="628"/>
        <end position="684"/>
    </location>
</feature>
<dbReference type="OrthoDB" id="2018507at2759"/>
<dbReference type="SMART" id="SM00220">
    <property type="entry name" value="S_TKc"/>
    <property type="match status" value="1"/>
</dbReference>
<evidence type="ECO:0000256" key="6">
    <source>
        <dbReference type="ARBA" id="ARBA00022840"/>
    </source>
</evidence>
<feature type="compositionally biased region" description="Basic and acidic residues" evidence="9">
    <location>
        <begin position="16"/>
        <end position="27"/>
    </location>
</feature>
<comment type="catalytic activity">
    <reaction evidence="8">
        <text>L-seryl-[protein] + ATP = O-phospho-L-seryl-[protein] + ADP + H(+)</text>
        <dbReference type="Rhea" id="RHEA:17989"/>
        <dbReference type="Rhea" id="RHEA-COMP:9863"/>
        <dbReference type="Rhea" id="RHEA-COMP:11604"/>
        <dbReference type="ChEBI" id="CHEBI:15378"/>
        <dbReference type="ChEBI" id="CHEBI:29999"/>
        <dbReference type="ChEBI" id="CHEBI:30616"/>
        <dbReference type="ChEBI" id="CHEBI:83421"/>
        <dbReference type="ChEBI" id="CHEBI:456216"/>
        <dbReference type="EC" id="2.7.11.1"/>
    </reaction>
</comment>
<keyword evidence="6" id="KW-0067">ATP-binding</keyword>
<evidence type="ECO:0000313" key="11">
    <source>
        <dbReference type="EMBL" id="ESL05827.1"/>
    </source>
</evidence>
<feature type="region of interest" description="Disordered" evidence="9">
    <location>
        <begin position="374"/>
        <end position="396"/>
    </location>
</feature>
<feature type="domain" description="Protein kinase" evidence="10">
    <location>
        <begin position="46"/>
        <end position="334"/>
    </location>
</feature>
<feature type="region of interest" description="Disordered" evidence="9">
    <location>
        <begin position="459"/>
        <end position="543"/>
    </location>
</feature>
<dbReference type="Proteomes" id="UP000031737">
    <property type="component" value="Unassembled WGS sequence"/>
</dbReference>
<sequence length="684" mass="76106">MSTFQLSRSRIAGGKSSKDKSFSSKGKIEKYNHDGTETIIVMGRPFRVLQKIGGGEKHTTSYKDGGRKNAKDARSYVFLVENTENLSEFPRHFVLKRSFFNVDEVLLAHREPEVLGRVKDKGIVQVFHTEVTRSDGKLGVTVAMEYCSSDLYRRLCPDTRVPEGEIVQVLLAVTSVVGYLHSQQPPIAHRNITPENILIHTGSIGAASYRLCNFRSAMTEAYHCANREEVAMAVEDIERNTSSGFRAPEMADPGSGKRIDERVDLWSIGVLLYYMMYLRLPFGETNMGLMGRLKLRFPVGTEMWYTGSLRVVLTHLLEPDPEKRWDIFALTNFLRFDEDISKHIGTFFFTVTEWPDGWEQQDIKVVNRVAPPKAPPVRVHGGPPPTANTARAVDTGMTNRTQIDEELELGSPMGNEGELELDPEALAAVGIDVDSTDPEMQRCYKMLIQEQKEAWKAAKVANAKETRNMPAARDGQSQEAREEGHKGQGAEQPQPQPQKEEPVKEDKQDFFEDLFAPAPAPQPTSYNFPAAASQPTTSPGVVHNEKNWQDTLFHSAPASQPLPQQQLPPQTQNSFGMMDNGWGSGAPTTAPAAGYAVTDVYTGPQMATAAPLAMPQQPYQQYQFQQFSSPWEGNASSGPQALPIQQQPVVQQATMDFTEGSFPPRPSLEPKPAKKKDPFEDLFS</sequence>
<evidence type="ECO:0000256" key="4">
    <source>
        <dbReference type="ARBA" id="ARBA00022741"/>
    </source>
</evidence>
<dbReference type="PANTHER" id="PTHR22967">
    <property type="entry name" value="SERINE/THREONINE PROTEIN KINASE"/>
    <property type="match status" value="1"/>
</dbReference>
<evidence type="ECO:0000313" key="12">
    <source>
        <dbReference type="Proteomes" id="UP000031737"/>
    </source>
</evidence>
<gene>
    <name evidence="11" type="ORF">TRSC58_06510</name>
</gene>
<dbReference type="GO" id="GO:0005524">
    <property type="term" value="F:ATP binding"/>
    <property type="evidence" value="ECO:0007669"/>
    <property type="project" value="UniProtKB-KW"/>
</dbReference>
<keyword evidence="2" id="KW-0723">Serine/threonine-protein kinase</keyword>
<dbReference type="PANTHER" id="PTHR22967:SF57">
    <property type="entry name" value="AUXILIN, ISOFORM A-RELATED"/>
    <property type="match status" value="1"/>
</dbReference>
<keyword evidence="3" id="KW-0808">Transferase</keyword>
<dbReference type="VEuPathDB" id="TriTrypDB:TRSC58_06510"/>
<dbReference type="EMBL" id="AUPL01006510">
    <property type="protein sequence ID" value="ESL05827.1"/>
    <property type="molecule type" value="Genomic_DNA"/>
</dbReference>
<dbReference type="Pfam" id="PF00069">
    <property type="entry name" value="Pkinase"/>
    <property type="match status" value="1"/>
</dbReference>
<protein>
    <recommendedName>
        <fullName evidence="1">non-specific serine/threonine protein kinase</fullName>
        <ecNumber evidence="1">2.7.11.1</ecNumber>
    </recommendedName>
</protein>
<organism evidence="11 12">
    <name type="scientific">Trypanosoma rangeli SC58</name>
    <dbReference type="NCBI Taxonomy" id="429131"/>
    <lineage>
        <taxon>Eukaryota</taxon>
        <taxon>Discoba</taxon>
        <taxon>Euglenozoa</taxon>
        <taxon>Kinetoplastea</taxon>
        <taxon>Metakinetoplastina</taxon>
        <taxon>Trypanosomatida</taxon>
        <taxon>Trypanosomatidae</taxon>
        <taxon>Trypanosoma</taxon>
        <taxon>Herpetosoma</taxon>
    </lineage>
</organism>
<feature type="compositionally biased region" description="Basic and acidic residues" evidence="9">
    <location>
        <begin position="498"/>
        <end position="510"/>
    </location>
</feature>
<keyword evidence="4" id="KW-0547">Nucleotide-binding</keyword>
<feature type="compositionally biased region" description="Basic and acidic residues" evidence="9">
    <location>
        <begin position="671"/>
        <end position="684"/>
    </location>
</feature>
<feature type="region of interest" description="Disordered" evidence="9">
    <location>
        <begin position="1"/>
        <end position="27"/>
    </location>
</feature>
<evidence type="ECO:0000256" key="1">
    <source>
        <dbReference type="ARBA" id="ARBA00012513"/>
    </source>
</evidence>
<keyword evidence="12" id="KW-1185">Reference proteome</keyword>
<dbReference type="SUPFAM" id="SSF56112">
    <property type="entry name" value="Protein kinase-like (PK-like)"/>
    <property type="match status" value="1"/>
</dbReference>
<evidence type="ECO:0000256" key="2">
    <source>
        <dbReference type="ARBA" id="ARBA00022527"/>
    </source>
</evidence>
<dbReference type="PROSITE" id="PS50011">
    <property type="entry name" value="PROTEIN_KINASE_DOM"/>
    <property type="match status" value="1"/>
</dbReference>
<evidence type="ECO:0000256" key="9">
    <source>
        <dbReference type="SAM" id="MobiDB-lite"/>
    </source>
</evidence>
<evidence type="ECO:0000256" key="5">
    <source>
        <dbReference type="ARBA" id="ARBA00022777"/>
    </source>
</evidence>
<feature type="compositionally biased region" description="Polar residues" evidence="9">
    <location>
        <begin position="628"/>
        <end position="655"/>
    </location>
</feature>
<dbReference type="GO" id="GO:0004674">
    <property type="term" value="F:protein serine/threonine kinase activity"/>
    <property type="evidence" value="ECO:0007669"/>
    <property type="project" value="UniProtKB-KW"/>
</dbReference>
<accession>A0A061IXR4</accession>
<comment type="caution">
    <text evidence="11">The sequence shown here is derived from an EMBL/GenBank/DDBJ whole genome shotgun (WGS) entry which is preliminary data.</text>
</comment>